<organism evidence="1">
    <name type="scientific">bioreactor metagenome</name>
    <dbReference type="NCBI Taxonomy" id="1076179"/>
    <lineage>
        <taxon>unclassified sequences</taxon>
        <taxon>metagenomes</taxon>
        <taxon>ecological metagenomes</taxon>
    </lineage>
</organism>
<evidence type="ECO:0000313" key="1">
    <source>
        <dbReference type="EMBL" id="MPN54477.1"/>
    </source>
</evidence>
<accession>A0A645ITJ1</accession>
<dbReference type="AlphaFoldDB" id="A0A645ITJ1"/>
<protein>
    <submittedName>
        <fullName evidence="1">Uncharacterized protein</fullName>
    </submittedName>
</protein>
<proteinExistence type="predicted"/>
<dbReference type="EMBL" id="VSSQ01122735">
    <property type="protein sequence ID" value="MPN54477.1"/>
    <property type="molecule type" value="Genomic_DNA"/>
</dbReference>
<dbReference type="Gene3D" id="3.60.10.10">
    <property type="entry name" value="Endonuclease/exonuclease/phosphatase"/>
    <property type="match status" value="1"/>
</dbReference>
<reference evidence="1" key="1">
    <citation type="submission" date="2019-08" db="EMBL/GenBank/DDBJ databases">
        <authorList>
            <person name="Kucharzyk K."/>
            <person name="Murdoch R.W."/>
            <person name="Higgins S."/>
            <person name="Loffler F."/>
        </authorList>
    </citation>
    <scope>NUCLEOTIDE SEQUENCE</scope>
</reference>
<gene>
    <name evidence="1" type="ORF">SDC9_202147</name>
</gene>
<comment type="caution">
    <text evidence="1">The sequence shown here is derived from an EMBL/GenBank/DDBJ whole genome shotgun (WGS) entry which is preliminary data.</text>
</comment>
<sequence length="88" mass="10060">MAYQLAELGKDLEAYGWFGVGRDDGAEKGEFMAIFYKRDRLKVFKNRFAGNSHVCAIKFIGNRLEYSRNAARIIQSCHRVLARGLEIT</sequence>
<dbReference type="InterPro" id="IPR036691">
    <property type="entry name" value="Endo/exonu/phosph_ase_sf"/>
</dbReference>
<name>A0A645ITJ1_9ZZZZ</name>